<reference evidence="2" key="1">
    <citation type="submission" date="2017-04" db="EMBL/GenBank/DDBJ databases">
        <title>Genome sequence of delphinid gammaherpesvirus 1 from an Atlantic bottlenose dolphin (Tursiops truncatus).</title>
        <authorList>
            <person name="Davison A.J."/>
            <person name="Subramaniam K."/>
            <person name="Kerr K."/>
            <person name="Jacob J.J."/>
            <person name="Landrau-Giovannetti N."/>
            <person name="Waltzek T.B."/>
        </authorList>
    </citation>
    <scope>NUCLEOTIDE SEQUENCE [LARGE SCALE GENOMIC DNA]</scope>
    <source>
        <strain evidence="2">Sarasota</strain>
    </source>
</reference>
<dbReference type="KEGG" id="vg:33194273"/>
<sequence length="452" mass="49293">MEYTTVAKLSVEDFSQAVKVHEHLKTHLKRGMVQLSSGPGESPFLNFITGVGNAGILNMKMPAVVSDVCVHPGDNPLSLSFRNMSFGNTFIFSREMFGQNIAAISLKFYKRVEGTHTEFVETVINYTNNATCTHHRSLVEPCVPPVNQQLLESGTLGKVLLSNKSLALVTKWLRGLRSKEEKVVQVSINAALSVIIFTVGDECKTIHVKESGENPSAAFHKVDKPADLVALSADVTTLVNLESLLTALVACKIPGVCTPVIACYDNSILEVIGVPFNNSKISSVAVSTILLKVDSHSQVIHGGEDEQSVTDGSAEDRETEAACRALCDSEEESERQQNLVCSPISDFGDLDSPAAVEDNESIERQGASVLPGTSGGKQEDPRLDVKKTAYAREESVGRSCEDVDYHYSRHHYPKHRGSGSSHGESRSHKRKRGDREDPHKSKRPRAAFNPII</sequence>
<dbReference type="RefSeq" id="YP_009388559.1">
    <property type="nucleotide sequence ID" value="NC_035117.1"/>
</dbReference>
<dbReference type="Proteomes" id="UP000214863">
    <property type="component" value="Segment"/>
</dbReference>
<feature type="compositionally biased region" description="Basic residues" evidence="1">
    <location>
        <begin position="408"/>
        <end position="417"/>
    </location>
</feature>
<evidence type="ECO:0000313" key="2">
    <source>
        <dbReference type="EMBL" id="ARW78121.1"/>
    </source>
</evidence>
<dbReference type="GeneID" id="33194273"/>
<name>A0A1Z1NE91_9GAMA</name>
<feature type="region of interest" description="Disordered" evidence="1">
    <location>
        <begin position="358"/>
        <end position="452"/>
    </location>
</feature>
<feature type="compositionally biased region" description="Basic and acidic residues" evidence="1">
    <location>
        <begin position="377"/>
        <end position="407"/>
    </location>
</feature>
<dbReference type="Pfam" id="PF04929">
    <property type="entry name" value="Herpes_DNAp_acc"/>
    <property type="match status" value="1"/>
</dbReference>
<keyword evidence="3" id="KW-1185">Reference proteome</keyword>
<dbReference type="InterPro" id="IPR007013">
    <property type="entry name" value="DNA_pol_proc_fac_herpes"/>
</dbReference>
<protein>
    <submittedName>
        <fullName evidence="2">DNA polymerase processivity subunit</fullName>
    </submittedName>
</protein>
<dbReference type="OrthoDB" id="9431at10239"/>
<evidence type="ECO:0000313" key="3">
    <source>
        <dbReference type="Proteomes" id="UP000214863"/>
    </source>
</evidence>
<dbReference type="Gene3D" id="3.70.10.10">
    <property type="match status" value="1"/>
</dbReference>
<proteinExistence type="predicted"/>
<evidence type="ECO:0000256" key="1">
    <source>
        <dbReference type="SAM" id="MobiDB-lite"/>
    </source>
</evidence>
<gene>
    <name evidence="2" type="primary">ORF59</name>
</gene>
<organism evidence="2">
    <name type="scientific">Common bottlenose dolphin gammaherpesvirus 1 strain Sarasota</name>
    <dbReference type="NCBI Taxonomy" id="2022783"/>
    <lineage>
        <taxon>Viruses</taxon>
        <taxon>Duplodnaviria</taxon>
        <taxon>Heunggongvirae</taxon>
        <taxon>Peploviricota</taxon>
        <taxon>Herviviricetes</taxon>
        <taxon>Herpesvirales</taxon>
        <taxon>Orthoherpesviridae</taxon>
        <taxon>Gammaherpesvirinae</taxon>
        <taxon>Bossavirus</taxon>
        <taxon>Bossavirus delphinidgamma1</taxon>
        <taxon>Delphinid gammaherpesvirus 1</taxon>
    </lineage>
</organism>
<dbReference type="EMBL" id="KY965444">
    <property type="protein sequence ID" value="ARW78121.1"/>
    <property type="molecule type" value="Genomic_DNA"/>
</dbReference>
<accession>A0A1Z1NE91</accession>